<feature type="compositionally biased region" description="Basic and acidic residues" evidence="2">
    <location>
        <begin position="678"/>
        <end position="688"/>
    </location>
</feature>
<protein>
    <submittedName>
        <fullName evidence="4">FYN binding protein 2</fullName>
    </submittedName>
</protein>
<dbReference type="FunFam" id="2.30.30.40:FF:000307">
    <property type="entry name" value="Predicted protein"/>
    <property type="match status" value="1"/>
</dbReference>
<evidence type="ECO:0000256" key="2">
    <source>
        <dbReference type="SAM" id="MobiDB-lite"/>
    </source>
</evidence>
<dbReference type="InterPro" id="IPR043443">
    <property type="entry name" value="FYB1/2-like"/>
</dbReference>
<sequence>MAQPSVKSLCAKFLDDHPSQEALPLQFKESSSMRTIFRTSSNPQYYSVISELESKGRNAPFVLKKPAIPRKINPPGKNLSKTDTVTHCANIRNSPEASNKVSALNNKSTVDAGSIKKGFKETVAEEDVKYENIKRSFRCLPDTSRPPVPPKMSDTSSAGNLSYPPRAKGNSPGTPKDFPVPKGKPDILKKPKIIQRGVAVFPQSPSQATIPESTNITEETYETADLNIIKESKPITVKNNDISANSSSFLISLNRSDNSLSAKSKKSTADESSEAKQGDLSEKQVTKSGKQHKIPNAPKLKCLPSINSLNPPPKKPPRPPNVDLSAFSYLPGNKRVQITGMQGAETTDAVSSTKETMENYYDDSMSHAEVLALGNTIKQGSQGAEKNDADLSTEETPENYYDDSMSLVKVLPLGNTMKQELPGTRRSDYIASTEENECYQDILPLSPYSDNVFEAEPVSPEAEKNSLLQKEDSYEDAFGLLSPLSYSTEPDSGFCSPNEVRYSCSEIIKATNITNYPEPKPKDWKIDKKQLDFRKKYKISGSENTLCTTTVKEDFKDGKDMLSVKTGDTIEIIRITGCPVGKWLANNDQGDYGFIPVSSVSVSQEHLIYLNQPLSQESQYLKVYVDAEDFSRENGTSLDASFTSDGYADMSLKTCDVSSIKSNSSSGKRNILQQFFTKAKERPKEKNSTGKSTSSATDSYDEFSNDDYYSTTITEDDKKNAKQQKKTKPSKLEREFRDKFKYTKDIVVINTAIVNVQAPRLAKSKFDLAIKPGEELDVVDITDGKEVICRNATGKCKLNHSCFSIALADNLLFVKPICYANIKVMQAIQKHGVAMTDNKIGSTNGLHLLPSASYLYRANTECNCDAMMIFFST</sequence>
<feature type="region of interest" description="Disordered" evidence="2">
    <location>
        <begin position="139"/>
        <end position="187"/>
    </location>
</feature>
<evidence type="ECO:0000256" key="1">
    <source>
        <dbReference type="ARBA" id="ARBA00022553"/>
    </source>
</evidence>
<dbReference type="Pfam" id="PF14603">
    <property type="entry name" value="hSH3"/>
    <property type="match status" value="2"/>
</dbReference>
<dbReference type="SUPFAM" id="SSF50044">
    <property type="entry name" value="SH3-domain"/>
    <property type="match status" value="2"/>
</dbReference>
<dbReference type="InParanoid" id="A0A803JXJ4"/>
<organism evidence="4">
    <name type="scientific">Xenopus tropicalis</name>
    <name type="common">Western clawed frog</name>
    <name type="synonym">Silurana tropicalis</name>
    <dbReference type="NCBI Taxonomy" id="8364"/>
    <lineage>
        <taxon>Eukaryota</taxon>
        <taxon>Metazoa</taxon>
        <taxon>Chordata</taxon>
        <taxon>Craniata</taxon>
        <taxon>Vertebrata</taxon>
        <taxon>Euteleostomi</taxon>
        <taxon>Amphibia</taxon>
        <taxon>Batrachia</taxon>
        <taxon>Anura</taxon>
        <taxon>Pipoidea</taxon>
        <taxon>Pipidae</taxon>
        <taxon>Xenopodinae</taxon>
        <taxon>Xenopus</taxon>
        <taxon>Silurana</taxon>
    </lineage>
</organism>
<dbReference type="GO" id="GO:0007229">
    <property type="term" value="P:integrin-mediated signaling pathway"/>
    <property type="evidence" value="ECO:0007669"/>
    <property type="project" value="InterPro"/>
</dbReference>
<keyword evidence="1" id="KW-0597">Phosphoprotein</keyword>
<dbReference type="AlphaFoldDB" id="A0A803JXJ4"/>
<feature type="region of interest" description="Disordered" evidence="2">
    <location>
        <begin position="377"/>
        <end position="398"/>
    </location>
</feature>
<reference evidence="4" key="2">
    <citation type="submission" date="2021-03" db="UniProtKB">
        <authorList>
            <consortium name="Ensembl"/>
        </authorList>
    </citation>
    <scope>IDENTIFICATION</scope>
</reference>
<evidence type="ECO:0000313" key="4">
    <source>
        <dbReference type="Ensembl" id="ENSXETP00000112792"/>
    </source>
</evidence>
<feature type="region of interest" description="Disordered" evidence="2">
    <location>
        <begin position="255"/>
        <end position="326"/>
    </location>
</feature>
<dbReference type="InterPro" id="IPR036028">
    <property type="entry name" value="SH3-like_dom_sf"/>
</dbReference>
<dbReference type="Ensembl" id="ENSXETT00000113123">
    <property type="protein sequence ID" value="ENSXETP00000112792"/>
    <property type="gene ID" value="ENSXETG00000045125"/>
</dbReference>
<feature type="domain" description="Helically-extended SH3" evidence="3">
    <location>
        <begin position="533"/>
        <end position="608"/>
    </location>
</feature>
<feature type="region of interest" description="Disordered" evidence="2">
    <location>
        <begin position="676"/>
        <end position="698"/>
    </location>
</feature>
<name>A0A803JXJ4_XENTR</name>
<evidence type="ECO:0000259" key="3">
    <source>
        <dbReference type="Pfam" id="PF14603"/>
    </source>
</evidence>
<proteinExistence type="predicted"/>
<feature type="domain" description="Helically-extended SH3" evidence="3">
    <location>
        <begin position="736"/>
        <end position="795"/>
    </location>
</feature>
<reference evidence="4" key="1">
    <citation type="journal article" date="2010" name="Science">
        <title>The genome of the Western clawed frog Xenopus tropicalis.</title>
        <authorList>
            <person name="Hellsten U."/>
            <person name="Harland R.M."/>
            <person name="Gilchrist M.J."/>
            <person name="Hendrix D."/>
            <person name="Jurka J."/>
            <person name="Kapitonov V."/>
            <person name="Ovcharenko I."/>
            <person name="Putnam N.H."/>
            <person name="Shu S."/>
            <person name="Taher L."/>
            <person name="Blitz I.L."/>
            <person name="Blumberg B."/>
            <person name="Dichmann D.S."/>
            <person name="Dubchak I."/>
            <person name="Amaya E."/>
            <person name="Detter J.C."/>
            <person name="Fletcher R."/>
            <person name="Gerhard D.S."/>
            <person name="Goodstein D."/>
            <person name="Graves T."/>
            <person name="Grigoriev I.V."/>
            <person name="Grimwood J."/>
            <person name="Kawashima T."/>
            <person name="Lindquist E."/>
            <person name="Lucas S.M."/>
            <person name="Mead P.E."/>
            <person name="Mitros T."/>
            <person name="Ogino H."/>
            <person name="Ohta Y."/>
            <person name="Poliakov A.V."/>
            <person name="Pollet N."/>
            <person name="Robert J."/>
            <person name="Salamov A."/>
            <person name="Sater A.K."/>
            <person name="Schmutz J."/>
            <person name="Terry A."/>
            <person name="Vize P.D."/>
            <person name="Warren W.C."/>
            <person name="Wells D."/>
            <person name="Wills A."/>
            <person name="Wilson R.K."/>
            <person name="Zimmerman L.B."/>
            <person name="Zorn A.M."/>
            <person name="Grainger R."/>
            <person name="Grammer T."/>
            <person name="Khokha M.K."/>
            <person name="Richardson P.M."/>
            <person name="Rokhsar D.S."/>
        </authorList>
    </citation>
    <scope>NUCLEOTIDE SEQUENCE [LARGE SCALE GENOMIC DNA]</scope>
    <source>
        <strain evidence="4">Nigerian</strain>
    </source>
</reference>
<feature type="compositionally biased region" description="Pro residues" evidence="2">
    <location>
        <begin position="310"/>
        <end position="320"/>
    </location>
</feature>
<feature type="compositionally biased region" description="Basic and acidic residues" evidence="2">
    <location>
        <begin position="267"/>
        <end position="285"/>
    </location>
</feature>
<gene>
    <name evidence="4" type="primary">fyb2</name>
</gene>
<dbReference type="Gene3D" id="2.30.30.40">
    <property type="entry name" value="SH3 Domains"/>
    <property type="match status" value="2"/>
</dbReference>
<feature type="compositionally biased region" description="Polar residues" evidence="2">
    <location>
        <begin position="689"/>
        <end position="698"/>
    </location>
</feature>
<dbReference type="InterPro" id="IPR029294">
    <property type="entry name" value="hSH3"/>
</dbReference>
<accession>A0A803JXJ4</accession>
<dbReference type="GO" id="GO:0005886">
    <property type="term" value="C:plasma membrane"/>
    <property type="evidence" value="ECO:0007669"/>
    <property type="project" value="InterPro"/>
</dbReference>
<dbReference type="PANTHER" id="PTHR16830:SF23">
    <property type="entry name" value="FYN BINDING PROTEIN 2"/>
    <property type="match status" value="1"/>
</dbReference>
<dbReference type="PANTHER" id="PTHR16830">
    <property type="entry name" value="SH2 CONTAINING ADAPTOR PRAM-1 RELATED"/>
    <property type="match status" value="1"/>
</dbReference>